<name>A0A0R1U5W8_9LACO</name>
<proteinExistence type="predicted"/>
<dbReference type="PATRIC" id="fig|1423783.4.peg.696"/>
<dbReference type="InterPro" id="IPR010315">
    <property type="entry name" value="DUF915_hydro-like"/>
</dbReference>
<sequence length="273" mass="31227">MLILPLIAFVLILGAGGQQHTNSTEASTDSGYHRPTLLIHGFHAGERTYDHFIDLAEQKHKAQYALTAVINGERINYYGDWTRTMSHPLIKVVFANNRASWDRNATWLNHLLDQLRNRYHVHSFDAIAHSRGTLDLLTAYSHSQPLQLRRAVLVAGPYDGAYRRDDFPHANRILSNGKPLIKHPEYRELVRNAQFFPDGVHVLNIMGDSHWHGTNSDGKVANVSSEALWPAMGPRFSSYREMTVYGHDASHHLIIRRNHRVMDAAMRFLWHES</sequence>
<comment type="caution">
    <text evidence="1">The sequence shown here is derived from an EMBL/GenBank/DDBJ whole genome shotgun (WGS) entry which is preliminary data.</text>
</comment>
<reference evidence="1 2" key="1">
    <citation type="journal article" date="2015" name="Genome Announc.">
        <title>Expanding the biotechnology potential of lactobacilli through comparative genomics of 213 strains and associated genera.</title>
        <authorList>
            <person name="Sun Z."/>
            <person name="Harris H.M."/>
            <person name="McCann A."/>
            <person name="Guo C."/>
            <person name="Argimon S."/>
            <person name="Zhang W."/>
            <person name="Yang X."/>
            <person name="Jeffery I.B."/>
            <person name="Cooney J.C."/>
            <person name="Kagawa T.F."/>
            <person name="Liu W."/>
            <person name="Song Y."/>
            <person name="Salvetti E."/>
            <person name="Wrobel A."/>
            <person name="Rasinkangas P."/>
            <person name="Parkhill J."/>
            <person name="Rea M.C."/>
            <person name="O'Sullivan O."/>
            <person name="Ritari J."/>
            <person name="Douillard F.P."/>
            <person name="Paul Ross R."/>
            <person name="Yang R."/>
            <person name="Briner A.E."/>
            <person name="Felis G.E."/>
            <person name="de Vos W.M."/>
            <person name="Barrangou R."/>
            <person name="Klaenhammer T.R."/>
            <person name="Caufield P.W."/>
            <person name="Cui Y."/>
            <person name="Zhang H."/>
            <person name="O'Toole P.W."/>
        </authorList>
    </citation>
    <scope>NUCLEOTIDE SEQUENCE [LARGE SCALE GENOMIC DNA]</scope>
    <source>
        <strain evidence="1 2">DSM 15945</strain>
    </source>
</reference>
<dbReference type="InterPro" id="IPR029058">
    <property type="entry name" value="AB_hydrolase_fold"/>
</dbReference>
<dbReference type="SUPFAM" id="SSF53474">
    <property type="entry name" value="alpha/beta-Hydrolases"/>
    <property type="match status" value="1"/>
</dbReference>
<keyword evidence="2" id="KW-1185">Reference proteome</keyword>
<keyword evidence="1" id="KW-0378">Hydrolase</keyword>
<evidence type="ECO:0000313" key="1">
    <source>
        <dbReference type="EMBL" id="KRL86707.1"/>
    </source>
</evidence>
<dbReference type="Gene3D" id="3.40.50.1820">
    <property type="entry name" value="alpha/beta hydrolase"/>
    <property type="match status" value="1"/>
</dbReference>
<dbReference type="GO" id="GO:0016787">
    <property type="term" value="F:hydrolase activity"/>
    <property type="evidence" value="ECO:0007669"/>
    <property type="project" value="UniProtKB-KW"/>
</dbReference>
<dbReference type="EMBL" id="AZFJ01000040">
    <property type="protein sequence ID" value="KRL86707.1"/>
    <property type="molecule type" value="Genomic_DNA"/>
</dbReference>
<protein>
    <submittedName>
        <fullName evidence="1">Putative cell surface hydrolase (Putative)</fullName>
    </submittedName>
</protein>
<dbReference type="Proteomes" id="UP000051922">
    <property type="component" value="Unassembled WGS sequence"/>
</dbReference>
<gene>
    <name evidence="1" type="ORF">FC50_GL000673</name>
</gene>
<dbReference type="Pfam" id="PF06028">
    <property type="entry name" value="DUF915"/>
    <property type="match status" value="1"/>
</dbReference>
<dbReference type="STRING" id="1423783.FC50_GL000673"/>
<dbReference type="AlphaFoldDB" id="A0A0R1U5W8"/>
<evidence type="ECO:0000313" key="2">
    <source>
        <dbReference type="Proteomes" id="UP000051922"/>
    </source>
</evidence>
<organism evidence="1 2">
    <name type="scientific">Lacticaseibacillus pantheris DSM 15945 = JCM 12539 = NBRC 106106</name>
    <dbReference type="NCBI Taxonomy" id="1423783"/>
    <lineage>
        <taxon>Bacteria</taxon>
        <taxon>Bacillati</taxon>
        <taxon>Bacillota</taxon>
        <taxon>Bacilli</taxon>
        <taxon>Lactobacillales</taxon>
        <taxon>Lactobacillaceae</taxon>
        <taxon>Lacticaseibacillus</taxon>
    </lineage>
</organism>
<accession>A0A0R1U5W8</accession>